<dbReference type="AlphaFoldDB" id="A0A9X0D626"/>
<sequence>MNNNGPGRDAIIAVQEERAIIGGVEVARKTLIAVTDEGLVAVQVNTVEPAGGYRPALQGGRPALALPASPQYSTPAISYQENRSCTDYCCLTCDSEYEWYKLEGKGCCWVIVLLLCYLIIGVLLLPFAILFVVCFCIGYPLGFFRDNDNAD</sequence>
<keyword evidence="1" id="KW-1133">Transmembrane helix</keyword>
<feature type="transmembrane region" description="Helical" evidence="1">
    <location>
        <begin position="108"/>
        <end position="141"/>
    </location>
</feature>
<accession>A0A9X0D626</accession>
<evidence type="ECO:0000313" key="3">
    <source>
        <dbReference type="Proteomes" id="UP001163046"/>
    </source>
</evidence>
<keyword evidence="1" id="KW-0472">Membrane</keyword>
<keyword evidence="3" id="KW-1185">Reference proteome</keyword>
<dbReference type="EMBL" id="MU825874">
    <property type="protein sequence ID" value="KAJ7387013.1"/>
    <property type="molecule type" value="Genomic_DNA"/>
</dbReference>
<keyword evidence="1" id="KW-0812">Transmembrane</keyword>
<gene>
    <name evidence="2" type="ORF">OS493_003976</name>
</gene>
<comment type="caution">
    <text evidence="2">The sequence shown here is derived from an EMBL/GenBank/DDBJ whole genome shotgun (WGS) entry which is preliminary data.</text>
</comment>
<dbReference type="OrthoDB" id="5986186at2759"/>
<proteinExistence type="predicted"/>
<name>A0A9X0D626_9CNID</name>
<organism evidence="2 3">
    <name type="scientific">Desmophyllum pertusum</name>
    <dbReference type="NCBI Taxonomy" id="174260"/>
    <lineage>
        <taxon>Eukaryota</taxon>
        <taxon>Metazoa</taxon>
        <taxon>Cnidaria</taxon>
        <taxon>Anthozoa</taxon>
        <taxon>Hexacorallia</taxon>
        <taxon>Scleractinia</taxon>
        <taxon>Caryophylliina</taxon>
        <taxon>Caryophylliidae</taxon>
        <taxon>Desmophyllum</taxon>
    </lineage>
</organism>
<reference evidence="2" key="1">
    <citation type="submission" date="2023-01" db="EMBL/GenBank/DDBJ databases">
        <title>Genome assembly of the deep-sea coral Lophelia pertusa.</title>
        <authorList>
            <person name="Herrera S."/>
            <person name="Cordes E."/>
        </authorList>
    </citation>
    <scope>NUCLEOTIDE SEQUENCE</scope>
    <source>
        <strain evidence="2">USNM1676648</strain>
        <tissue evidence="2">Polyp</tissue>
    </source>
</reference>
<dbReference type="Proteomes" id="UP001163046">
    <property type="component" value="Unassembled WGS sequence"/>
</dbReference>
<evidence type="ECO:0000313" key="2">
    <source>
        <dbReference type="EMBL" id="KAJ7387013.1"/>
    </source>
</evidence>
<protein>
    <submittedName>
        <fullName evidence="2">Uncharacterized protein</fullName>
    </submittedName>
</protein>
<evidence type="ECO:0000256" key="1">
    <source>
        <dbReference type="SAM" id="Phobius"/>
    </source>
</evidence>